<organism evidence="1 2">
    <name type="scientific">Prorocentrum cordatum</name>
    <dbReference type="NCBI Taxonomy" id="2364126"/>
    <lineage>
        <taxon>Eukaryota</taxon>
        <taxon>Sar</taxon>
        <taxon>Alveolata</taxon>
        <taxon>Dinophyceae</taxon>
        <taxon>Prorocentrales</taxon>
        <taxon>Prorocentraceae</taxon>
        <taxon>Prorocentrum</taxon>
    </lineage>
</organism>
<accession>A0ABN9QQ68</accession>
<evidence type="ECO:0000313" key="2">
    <source>
        <dbReference type="Proteomes" id="UP001189429"/>
    </source>
</evidence>
<keyword evidence="2" id="KW-1185">Reference proteome</keyword>
<feature type="non-terminal residue" evidence="1">
    <location>
        <position position="162"/>
    </location>
</feature>
<comment type="caution">
    <text evidence="1">The sequence shown here is derived from an EMBL/GenBank/DDBJ whole genome shotgun (WGS) entry which is preliminary data.</text>
</comment>
<protein>
    <submittedName>
        <fullName evidence="1">Uncharacterized protein</fullName>
    </submittedName>
</protein>
<name>A0ABN9QQ68_9DINO</name>
<feature type="non-terminal residue" evidence="1">
    <location>
        <position position="1"/>
    </location>
</feature>
<dbReference type="EMBL" id="CAUYUJ010004149">
    <property type="protein sequence ID" value="CAK0808350.1"/>
    <property type="molecule type" value="Genomic_DNA"/>
</dbReference>
<proteinExistence type="predicted"/>
<sequence>PYDSADGASSIPLSTLILTTPTLNLPAAGRDGGRSPRAGRAARAAAAVRGPGRGVQRRGDWFWRNPAPAAPVDACLTAREGDRCHKAVKYAVEKGYSRHPQYYPEYKHTGSTHVDMWEMQMVLYKLKKAGCAMPCQLDAREADQELETNTTDVGSSTAEAQE</sequence>
<gene>
    <name evidence="1" type="ORF">PCOR1329_LOCUS13978</name>
</gene>
<evidence type="ECO:0000313" key="1">
    <source>
        <dbReference type="EMBL" id="CAK0808350.1"/>
    </source>
</evidence>
<reference evidence="1" key="1">
    <citation type="submission" date="2023-10" db="EMBL/GenBank/DDBJ databases">
        <authorList>
            <person name="Chen Y."/>
            <person name="Shah S."/>
            <person name="Dougan E. K."/>
            <person name="Thang M."/>
            <person name="Chan C."/>
        </authorList>
    </citation>
    <scope>NUCLEOTIDE SEQUENCE [LARGE SCALE GENOMIC DNA]</scope>
</reference>
<dbReference type="Proteomes" id="UP001189429">
    <property type="component" value="Unassembled WGS sequence"/>
</dbReference>